<organism evidence="6 8">
    <name type="scientific">Didymodactylos carnosus</name>
    <dbReference type="NCBI Taxonomy" id="1234261"/>
    <lineage>
        <taxon>Eukaryota</taxon>
        <taxon>Metazoa</taxon>
        <taxon>Spiralia</taxon>
        <taxon>Gnathifera</taxon>
        <taxon>Rotifera</taxon>
        <taxon>Eurotatoria</taxon>
        <taxon>Bdelloidea</taxon>
        <taxon>Philodinida</taxon>
        <taxon>Philodinidae</taxon>
        <taxon>Didymodactylos</taxon>
    </lineage>
</organism>
<keyword evidence="4" id="KW-0472">Membrane</keyword>
<name>A0A816A1B9_9BILA</name>
<gene>
    <name evidence="6" type="ORF">GPM918_LOCUS41813</name>
    <name evidence="7" type="ORF">SRO942_LOCUS42931</name>
</gene>
<accession>A0A816A1B9</accession>
<dbReference type="Proteomes" id="UP000663829">
    <property type="component" value="Unassembled WGS sequence"/>
</dbReference>
<protein>
    <recommendedName>
        <fullName evidence="5">Receptor ligand binding region domain-containing protein</fullName>
    </recommendedName>
</protein>
<comment type="subcellular location">
    <subcellularLocation>
        <location evidence="1">Membrane</location>
    </subcellularLocation>
</comment>
<keyword evidence="2" id="KW-0812">Transmembrane</keyword>
<reference evidence="6" key="1">
    <citation type="submission" date="2021-02" db="EMBL/GenBank/DDBJ databases">
        <authorList>
            <person name="Nowell W R."/>
        </authorList>
    </citation>
    <scope>NUCLEOTIDE SEQUENCE</scope>
</reference>
<dbReference type="EMBL" id="CAJOBC010099983">
    <property type="protein sequence ID" value="CAF4464305.1"/>
    <property type="molecule type" value="Genomic_DNA"/>
</dbReference>
<feature type="domain" description="Receptor ligand binding region" evidence="5">
    <location>
        <begin position="46"/>
        <end position="207"/>
    </location>
</feature>
<keyword evidence="3" id="KW-1133">Transmembrane helix</keyword>
<dbReference type="Pfam" id="PF01094">
    <property type="entry name" value="ANF_receptor"/>
    <property type="match status" value="1"/>
</dbReference>
<dbReference type="SUPFAM" id="SSF53822">
    <property type="entry name" value="Periplasmic binding protein-like I"/>
    <property type="match status" value="1"/>
</dbReference>
<dbReference type="InterPro" id="IPR001828">
    <property type="entry name" value="ANF_lig-bd_rcpt"/>
</dbReference>
<dbReference type="Proteomes" id="UP000681722">
    <property type="component" value="Unassembled WGS sequence"/>
</dbReference>
<keyword evidence="8" id="KW-1185">Reference proteome</keyword>
<dbReference type="AlphaFoldDB" id="A0A816A1B9"/>
<feature type="non-terminal residue" evidence="6">
    <location>
        <position position="1"/>
    </location>
</feature>
<evidence type="ECO:0000313" key="7">
    <source>
        <dbReference type="EMBL" id="CAF4464305.1"/>
    </source>
</evidence>
<dbReference type="Gene3D" id="3.40.50.2300">
    <property type="match status" value="2"/>
</dbReference>
<dbReference type="InterPro" id="IPR028082">
    <property type="entry name" value="Peripla_BP_I"/>
</dbReference>
<evidence type="ECO:0000313" key="8">
    <source>
        <dbReference type="Proteomes" id="UP000663829"/>
    </source>
</evidence>
<evidence type="ECO:0000256" key="3">
    <source>
        <dbReference type="ARBA" id="ARBA00022989"/>
    </source>
</evidence>
<dbReference type="EMBL" id="CAJNOQ010033804">
    <property type="protein sequence ID" value="CAF1591737.1"/>
    <property type="molecule type" value="Genomic_DNA"/>
</dbReference>
<dbReference type="GO" id="GO:0016020">
    <property type="term" value="C:membrane"/>
    <property type="evidence" value="ECO:0007669"/>
    <property type="project" value="UniProtKB-SubCell"/>
</dbReference>
<evidence type="ECO:0000313" key="6">
    <source>
        <dbReference type="EMBL" id="CAF1591737.1"/>
    </source>
</evidence>
<evidence type="ECO:0000256" key="2">
    <source>
        <dbReference type="ARBA" id="ARBA00022692"/>
    </source>
</evidence>
<evidence type="ECO:0000256" key="4">
    <source>
        <dbReference type="ARBA" id="ARBA00023136"/>
    </source>
</evidence>
<proteinExistence type="predicted"/>
<comment type="caution">
    <text evidence="6">The sequence shown here is derived from an EMBL/GenBank/DDBJ whole genome shotgun (WGS) entry which is preliminary data.</text>
</comment>
<evidence type="ECO:0000259" key="5">
    <source>
        <dbReference type="Pfam" id="PF01094"/>
    </source>
</evidence>
<evidence type="ECO:0000256" key="1">
    <source>
        <dbReference type="ARBA" id="ARBA00004370"/>
    </source>
</evidence>
<sequence length="264" mass="31385">VCLDYENTILDHYIQSLITYYKHWWFQTTKDSQLINQHLQVETITYYPYEEFKLLKKLCFILTNSGYVIFMTHFQHNDGILLHQLLSQMHIPHLNLNIPRDYKNYSPYTLQMQPSLTMISVALRQLTDYFQWDKIIFLYEKHSSLDLLRELMQTRNGRRPAIALKAILKSSLNSVNQTENILKQLRSKEYGKKLLLAVSGKTLTKFLYDDVTHMNWTYFHETNIQLTSIQLITKDAHIRHSSDDRVSIKMKTTDNQLSDDFKIL</sequence>